<proteinExistence type="predicted"/>
<feature type="non-terminal residue" evidence="1">
    <location>
        <position position="1"/>
    </location>
</feature>
<dbReference type="Proteomes" id="UP000681722">
    <property type="component" value="Unassembled WGS sequence"/>
</dbReference>
<dbReference type="EMBL" id="CAJOBC010104274">
    <property type="protein sequence ID" value="CAF4490713.1"/>
    <property type="molecule type" value="Genomic_DNA"/>
</dbReference>
<comment type="caution">
    <text evidence="1">The sequence shown here is derived from an EMBL/GenBank/DDBJ whole genome shotgun (WGS) entry which is preliminary data.</text>
</comment>
<dbReference type="AlphaFoldDB" id="A0A8S2XDY9"/>
<gene>
    <name evidence="1" type="ORF">SRO942_LOCUS44318</name>
</gene>
<organism evidence="1 2">
    <name type="scientific">Didymodactylos carnosus</name>
    <dbReference type="NCBI Taxonomy" id="1234261"/>
    <lineage>
        <taxon>Eukaryota</taxon>
        <taxon>Metazoa</taxon>
        <taxon>Spiralia</taxon>
        <taxon>Gnathifera</taxon>
        <taxon>Rotifera</taxon>
        <taxon>Eurotatoria</taxon>
        <taxon>Bdelloidea</taxon>
        <taxon>Philodinida</taxon>
        <taxon>Philodinidae</taxon>
        <taxon>Didymodactylos</taxon>
    </lineage>
</organism>
<accession>A0A8S2XDY9</accession>
<sequence length="172" mass="20249">MFHLYNRASDGKINVYKTELFWISDWLDPPHFQARINRDSCIFLGVPLDNNGRIADNELIKLVTSIKQYIGMWYSMNLSLCERSTELQKICNKFLWCSLRPTTNINTLLGKRIDGGLALPQIRMPVLLTHRFYKFLIKLNLRTRVFDVWYRLANYGLITRSLWGKASIDKRC</sequence>
<evidence type="ECO:0000313" key="2">
    <source>
        <dbReference type="Proteomes" id="UP000681722"/>
    </source>
</evidence>
<evidence type="ECO:0000313" key="1">
    <source>
        <dbReference type="EMBL" id="CAF4490713.1"/>
    </source>
</evidence>
<protein>
    <submittedName>
        <fullName evidence="1">Uncharacterized protein</fullName>
    </submittedName>
</protein>
<reference evidence="1" key="1">
    <citation type="submission" date="2021-02" db="EMBL/GenBank/DDBJ databases">
        <authorList>
            <person name="Nowell W R."/>
        </authorList>
    </citation>
    <scope>NUCLEOTIDE SEQUENCE</scope>
</reference>
<name>A0A8S2XDY9_9BILA</name>